<evidence type="ECO:0008006" key="3">
    <source>
        <dbReference type="Google" id="ProtNLM"/>
    </source>
</evidence>
<dbReference type="EMBL" id="JARKIF010000031">
    <property type="protein sequence ID" value="KAJ7612174.1"/>
    <property type="molecule type" value="Genomic_DNA"/>
</dbReference>
<gene>
    <name evidence="1" type="ORF">FB45DRAFT_1065535</name>
</gene>
<comment type="caution">
    <text evidence="1">The sequence shown here is derived from an EMBL/GenBank/DDBJ whole genome shotgun (WGS) entry which is preliminary data.</text>
</comment>
<name>A0AAD7B789_9AGAR</name>
<accession>A0AAD7B789</accession>
<reference evidence="1" key="1">
    <citation type="submission" date="2023-03" db="EMBL/GenBank/DDBJ databases">
        <title>Massive genome expansion in bonnet fungi (Mycena s.s.) driven by repeated elements and novel gene families across ecological guilds.</title>
        <authorList>
            <consortium name="Lawrence Berkeley National Laboratory"/>
            <person name="Harder C.B."/>
            <person name="Miyauchi S."/>
            <person name="Viragh M."/>
            <person name="Kuo A."/>
            <person name="Thoen E."/>
            <person name="Andreopoulos B."/>
            <person name="Lu D."/>
            <person name="Skrede I."/>
            <person name="Drula E."/>
            <person name="Henrissat B."/>
            <person name="Morin E."/>
            <person name="Kohler A."/>
            <person name="Barry K."/>
            <person name="LaButti K."/>
            <person name="Morin E."/>
            <person name="Salamov A."/>
            <person name="Lipzen A."/>
            <person name="Mereny Z."/>
            <person name="Hegedus B."/>
            <person name="Baldrian P."/>
            <person name="Stursova M."/>
            <person name="Weitz H."/>
            <person name="Taylor A."/>
            <person name="Grigoriev I.V."/>
            <person name="Nagy L.G."/>
            <person name="Martin F."/>
            <person name="Kauserud H."/>
        </authorList>
    </citation>
    <scope>NUCLEOTIDE SEQUENCE</scope>
    <source>
        <strain evidence="1">9284</strain>
    </source>
</reference>
<evidence type="ECO:0000313" key="1">
    <source>
        <dbReference type="EMBL" id="KAJ7612174.1"/>
    </source>
</evidence>
<dbReference type="Proteomes" id="UP001221142">
    <property type="component" value="Unassembled WGS sequence"/>
</dbReference>
<protein>
    <recommendedName>
        <fullName evidence="3">F-box domain-containing protein</fullName>
    </recommendedName>
</protein>
<dbReference type="AlphaFoldDB" id="A0AAD7B789"/>
<proteinExistence type="predicted"/>
<evidence type="ECO:0000313" key="2">
    <source>
        <dbReference type="Proteomes" id="UP001221142"/>
    </source>
</evidence>
<sequence>MVLTRSASRARMRITRWLPNEVLTEIIRHARRADQMTLCRASKLFHALVLPILSQSIDLWTNRPSSLKEFCLSLVKNPERAVYTRSISIINDGACTFALDLLMQTMQLMGRIQKFCLNEGRTSDEQLTYTVASRLASLSFPHLTHLSAIQTNGNPSIAPLRDFLGRHPTITHLCMLDHDKDSDWSGIHLPNLRQYLGADKPDFLGALRLRPLHCLKEAKIMWSSWDIEPTLEPLGSMPVPHLPFVFSSNVIIWDTNHLSRTLASLSVHMPYMTSFQIRSWHTETMGLETIQRITAHLPAFTKLVYLALDYVQSEDLYVASAVQDEQALYTWTDVCPTLKACCLAIGATAWRKVGESGEMRWEIYPRADFEAEAGFVAFEEGA</sequence>
<organism evidence="1 2">
    <name type="scientific">Roridomyces roridus</name>
    <dbReference type="NCBI Taxonomy" id="1738132"/>
    <lineage>
        <taxon>Eukaryota</taxon>
        <taxon>Fungi</taxon>
        <taxon>Dikarya</taxon>
        <taxon>Basidiomycota</taxon>
        <taxon>Agaricomycotina</taxon>
        <taxon>Agaricomycetes</taxon>
        <taxon>Agaricomycetidae</taxon>
        <taxon>Agaricales</taxon>
        <taxon>Marasmiineae</taxon>
        <taxon>Mycenaceae</taxon>
        <taxon>Roridomyces</taxon>
    </lineage>
</organism>
<keyword evidence="2" id="KW-1185">Reference proteome</keyword>